<protein>
    <submittedName>
        <fullName evidence="1">Zf-HC2 domain-containing protein</fullName>
    </submittedName>
</protein>
<dbReference type="EMBL" id="RYZR01000006">
    <property type="protein sequence ID" value="RUL63467.1"/>
    <property type="molecule type" value="Genomic_DNA"/>
</dbReference>
<name>A0A3S0PEH0_9GAMM</name>
<reference evidence="1 2" key="1">
    <citation type="submission" date="2018-12" db="EMBL/GenBank/DDBJ databases">
        <title>Dyella dinghuensis sp. nov. DHOA06 and Dyella choica sp. nov. 4M-K27, isolated from forest soil.</title>
        <authorList>
            <person name="Qiu L.-H."/>
            <person name="Gao Z.-H."/>
        </authorList>
    </citation>
    <scope>NUCLEOTIDE SEQUENCE [LARGE SCALE GENOMIC DNA]</scope>
    <source>
        <strain evidence="1 2">DHOA06</strain>
    </source>
</reference>
<dbReference type="RefSeq" id="WP_126674402.1">
    <property type="nucleotide sequence ID" value="NZ_RYZR01000006.1"/>
</dbReference>
<dbReference type="Proteomes" id="UP000267077">
    <property type="component" value="Unassembled WGS sequence"/>
</dbReference>
<organism evidence="1 2">
    <name type="scientific">Dyella dinghuensis</name>
    <dbReference type="NCBI Taxonomy" id="1920169"/>
    <lineage>
        <taxon>Bacteria</taxon>
        <taxon>Pseudomonadati</taxon>
        <taxon>Pseudomonadota</taxon>
        <taxon>Gammaproteobacteria</taxon>
        <taxon>Lysobacterales</taxon>
        <taxon>Rhodanobacteraceae</taxon>
        <taxon>Dyella</taxon>
    </lineage>
</organism>
<accession>A0A3S0PEH0</accession>
<gene>
    <name evidence="1" type="ORF">EKH79_13875</name>
</gene>
<sequence>MTLPMDTSQDCLRAWEAMPWVLQESATPEQSEWLKGHLAHCESCRAEFEQQNRLRLAMSLPTDVRVDAHAGLQHLMNRIDAAEHDASPYRVRAGNWLARGLVAAVLIQAIGIGVLGAKLYSYGEKPVYRTLSQQAAPVGPGAIRVVPDANMTLTDWNAVLHTLHLQVVAGPNDVGAYTVALVNNTANTQQAVQQLRATRGIRLAEPIASTP</sequence>
<proteinExistence type="predicted"/>
<dbReference type="InterPro" id="IPR041916">
    <property type="entry name" value="Anti_sigma_zinc_sf"/>
</dbReference>
<dbReference type="AlphaFoldDB" id="A0A3S0PEH0"/>
<dbReference type="OrthoDB" id="5958009at2"/>
<evidence type="ECO:0000313" key="2">
    <source>
        <dbReference type="Proteomes" id="UP000267077"/>
    </source>
</evidence>
<evidence type="ECO:0000313" key="1">
    <source>
        <dbReference type="EMBL" id="RUL63467.1"/>
    </source>
</evidence>
<keyword evidence="2" id="KW-1185">Reference proteome</keyword>
<dbReference type="Gene3D" id="1.10.10.1320">
    <property type="entry name" value="Anti-sigma factor, zinc-finger domain"/>
    <property type="match status" value="1"/>
</dbReference>
<comment type="caution">
    <text evidence="1">The sequence shown here is derived from an EMBL/GenBank/DDBJ whole genome shotgun (WGS) entry which is preliminary data.</text>
</comment>